<proteinExistence type="predicted"/>
<reference evidence="1 2" key="1">
    <citation type="submission" date="2017-06" db="EMBL/GenBank/DDBJ databases">
        <title>Genome sequence of Lactobacillus plantarum subsp. plantarum strain SRCM101258.</title>
        <authorList>
            <person name="Cho S.H."/>
        </authorList>
    </citation>
    <scope>NUCLEOTIDE SEQUENCE [LARGE SCALE GENOMIC DNA]</scope>
    <source>
        <strain evidence="1 2">SRCM101258</strain>
    </source>
</reference>
<gene>
    <name evidence="1" type="ORF">S101258_00863</name>
</gene>
<dbReference type="InterPro" id="IPR016787">
    <property type="entry name" value="UCP021328"/>
</dbReference>
<evidence type="ECO:0000313" key="2">
    <source>
        <dbReference type="Proteomes" id="UP000236990"/>
    </source>
</evidence>
<comment type="caution">
    <text evidence="1">The sequence shown here is derived from an EMBL/GenBank/DDBJ whole genome shotgun (WGS) entry which is preliminary data.</text>
</comment>
<organism evidence="1 2">
    <name type="scientific">Lactiplantibacillus plantarum subsp. plantarum</name>
    <dbReference type="NCBI Taxonomy" id="337330"/>
    <lineage>
        <taxon>Bacteria</taxon>
        <taxon>Bacillati</taxon>
        <taxon>Bacillota</taxon>
        <taxon>Bacilli</taxon>
        <taxon>Lactobacillales</taxon>
        <taxon>Lactobacillaceae</taxon>
        <taxon>Lactiplantibacillus</taxon>
    </lineage>
</organism>
<dbReference type="PIRSF" id="PIRSF021328">
    <property type="entry name" value="UCP021328"/>
    <property type="match status" value="1"/>
</dbReference>
<dbReference type="AlphaFoldDB" id="A0A2S3U8M3"/>
<dbReference type="RefSeq" id="WP_003640664.1">
    <property type="nucleotide sequence ID" value="NZ_BJVM01000001.1"/>
</dbReference>
<evidence type="ECO:0000313" key="1">
    <source>
        <dbReference type="EMBL" id="POD87254.1"/>
    </source>
</evidence>
<protein>
    <submittedName>
        <fullName evidence="1">Uncharacterized protein</fullName>
    </submittedName>
</protein>
<dbReference type="Proteomes" id="UP000236990">
    <property type="component" value="Unassembled WGS sequence"/>
</dbReference>
<dbReference type="Pfam" id="PF11208">
    <property type="entry name" value="DUF2992"/>
    <property type="match status" value="1"/>
</dbReference>
<dbReference type="EMBL" id="NKCZ01000078">
    <property type="protein sequence ID" value="POD87254.1"/>
    <property type="molecule type" value="Genomic_DNA"/>
</dbReference>
<sequence length="137" mass="16615">MINRCKLTVFFDQQFYQGVFERWSTDGYQVARVTFGTQNPSEPQIRLLIQDRWSTLQWTTASAVAQQQLVREYRRAARQCRQHHVRFKPTRAMQMLKLEHQRNLVMKKRQQRRARHDHAQLIRAKRLAKHRAQHRGH</sequence>
<accession>A0A2S3U8M3</accession>
<name>A0A2S3U8M3_LACPN</name>